<dbReference type="Gene3D" id="3.40.720.10">
    <property type="entry name" value="Alkaline Phosphatase, subunit A"/>
    <property type="match status" value="1"/>
</dbReference>
<keyword evidence="2" id="KW-1003">Cell membrane</keyword>
<evidence type="ECO:0000256" key="2">
    <source>
        <dbReference type="ARBA" id="ARBA00022475"/>
    </source>
</evidence>
<dbReference type="CDD" id="cd16015">
    <property type="entry name" value="LTA_synthase"/>
    <property type="match status" value="1"/>
</dbReference>
<accession>A0A1Q9B0R6</accession>
<dbReference type="EMBL" id="MKIP01000032">
    <property type="protein sequence ID" value="OLP61534.1"/>
    <property type="molecule type" value="Genomic_DNA"/>
</dbReference>
<feature type="transmembrane region" description="Helical" evidence="6">
    <location>
        <begin position="165"/>
        <end position="189"/>
    </location>
</feature>
<evidence type="ECO:0000256" key="6">
    <source>
        <dbReference type="SAM" id="Phobius"/>
    </source>
</evidence>
<name>A0A1Q9B0R6_9HYPH</name>
<proteinExistence type="predicted"/>
<protein>
    <submittedName>
        <fullName evidence="8">Cation tolerance protein CutA</fullName>
    </submittedName>
</protein>
<dbReference type="InterPro" id="IPR050448">
    <property type="entry name" value="OpgB/LTA_synthase_biosynth"/>
</dbReference>
<keyword evidence="4 6" id="KW-1133">Transmembrane helix</keyword>
<evidence type="ECO:0000256" key="5">
    <source>
        <dbReference type="ARBA" id="ARBA00023136"/>
    </source>
</evidence>
<evidence type="ECO:0000256" key="1">
    <source>
        <dbReference type="ARBA" id="ARBA00004651"/>
    </source>
</evidence>
<evidence type="ECO:0000256" key="4">
    <source>
        <dbReference type="ARBA" id="ARBA00022989"/>
    </source>
</evidence>
<dbReference type="AlphaFoldDB" id="A0A1Q9B0R6"/>
<evidence type="ECO:0000259" key="7">
    <source>
        <dbReference type="Pfam" id="PF00884"/>
    </source>
</evidence>
<evidence type="ECO:0000313" key="9">
    <source>
        <dbReference type="Proteomes" id="UP000186364"/>
    </source>
</evidence>
<sequence>MIGCRWRPLFRFARTEMALASSDTATSLPVGPLSETADLPWHGRLGRLLPQGRAGLSSLLLVLLLVGAVEWITRRSGTEALAFLLDPLRPGLATAGLVILLALSVDALAGRRYLGLLVLLPLALLPAFISRQKQLFLSDPLYPADLLFGRQVMALMPVLVRDRPLMAAAVVFGLLALLVGLALTLRLCWRRFPVLSLRQRLKRLAVVLPIMVALVPFLDYHNYFWLRDRLRIVPIMWDQTENYRHNGFLMAFALNAPMARVSAPSGYSAEAIHRMDPGPVPFGTTHRTSPDVIMVMSESLFDPTRLPRLQLSPDPMPTMRALQSGHVFSPEFGGMTANVEFEALTGFSNAFLPYGSIPYQQYVRESLPSLAAFFRAEGYVARAIHPFQRWFWNRETVYSAFGFEEFRSEERLPPLDKRGQFASDDALMGEIMRQADLLDRPFFFFAVTLQGHGPYEAGRYPTETVTVTGDLPDAERAALSTYAQGVQEADKALARLIDWAEQRDRETIILLFGDHLPPLNAVYPESGFMPDVTAARKGKPADMALQHETPLILWSNRTGPVRDLGTISPALLPYHLLKAGGFEHPFYTEFLGKVAARYSVLDRHLLLNAQGKAAPDWLQARKLDPLLADYRMLQHDMLFGRRHGSDPFFRGDDRLLANEGQHPGRFGG</sequence>
<keyword evidence="9" id="KW-1185">Reference proteome</keyword>
<keyword evidence="3 6" id="KW-0812">Transmembrane</keyword>
<dbReference type="SUPFAM" id="SSF53649">
    <property type="entry name" value="Alkaline phosphatase-like"/>
    <property type="match status" value="1"/>
</dbReference>
<dbReference type="PANTHER" id="PTHR47371">
    <property type="entry name" value="LIPOTEICHOIC ACID SYNTHASE"/>
    <property type="match status" value="1"/>
</dbReference>
<dbReference type="Pfam" id="PF00884">
    <property type="entry name" value="Sulfatase"/>
    <property type="match status" value="1"/>
</dbReference>
<evidence type="ECO:0000256" key="3">
    <source>
        <dbReference type="ARBA" id="ARBA00022692"/>
    </source>
</evidence>
<dbReference type="InterPro" id="IPR017850">
    <property type="entry name" value="Alkaline_phosphatase_core_sf"/>
</dbReference>
<dbReference type="Proteomes" id="UP000186364">
    <property type="component" value="Unassembled WGS sequence"/>
</dbReference>
<feature type="transmembrane region" description="Helical" evidence="6">
    <location>
        <begin position="92"/>
        <end position="108"/>
    </location>
</feature>
<organism evidence="8 9">
    <name type="scientific">Xaviernesmea oryzae</name>
    <dbReference type="NCBI Taxonomy" id="464029"/>
    <lineage>
        <taxon>Bacteria</taxon>
        <taxon>Pseudomonadati</taxon>
        <taxon>Pseudomonadota</taxon>
        <taxon>Alphaproteobacteria</taxon>
        <taxon>Hyphomicrobiales</taxon>
        <taxon>Rhizobiaceae</taxon>
        <taxon>Rhizobium/Agrobacterium group</taxon>
        <taxon>Xaviernesmea</taxon>
    </lineage>
</organism>
<dbReference type="GO" id="GO:0005886">
    <property type="term" value="C:plasma membrane"/>
    <property type="evidence" value="ECO:0007669"/>
    <property type="project" value="UniProtKB-SubCell"/>
</dbReference>
<comment type="subcellular location">
    <subcellularLocation>
        <location evidence="1">Cell membrane</location>
        <topology evidence="1">Multi-pass membrane protein</topology>
    </subcellularLocation>
</comment>
<reference evidence="8 9" key="1">
    <citation type="submission" date="2016-09" db="EMBL/GenBank/DDBJ databases">
        <title>Rhizobium sp. nov., a novel species isolated from the rice rhizosphere.</title>
        <authorList>
            <person name="Zhao J."/>
            <person name="Zhang X."/>
        </authorList>
    </citation>
    <scope>NUCLEOTIDE SEQUENCE [LARGE SCALE GENOMIC DNA]</scope>
    <source>
        <strain evidence="8 9">1.7048</strain>
    </source>
</reference>
<keyword evidence="5 6" id="KW-0472">Membrane</keyword>
<gene>
    <name evidence="8" type="ORF">BJF93_00245</name>
</gene>
<evidence type="ECO:0000313" key="8">
    <source>
        <dbReference type="EMBL" id="OLP61534.1"/>
    </source>
</evidence>
<dbReference type="PANTHER" id="PTHR47371:SF3">
    <property type="entry name" value="PHOSPHOGLYCEROL TRANSFERASE I"/>
    <property type="match status" value="1"/>
</dbReference>
<feature type="transmembrane region" description="Helical" evidence="6">
    <location>
        <begin position="113"/>
        <end position="129"/>
    </location>
</feature>
<dbReference type="InterPro" id="IPR000917">
    <property type="entry name" value="Sulfatase_N"/>
</dbReference>
<feature type="domain" description="Sulfatase N-terminal" evidence="7">
    <location>
        <begin position="290"/>
        <end position="579"/>
    </location>
</feature>
<comment type="caution">
    <text evidence="8">The sequence shown here is derived from an EMBL/GenBank/DDBJ whole genome shotgun (WGS) entry which is preliminary data.</text>
</comment>
<feature type="transmembrane region" description="Helical" evidence="6">
    <location>
        <begin position="201"/>
        <end position="218"/>
    </location>
</feature>
<feature type="transmembrane region" description="Helical" evidence="6">
    <location>
        <begin position="54"/>
        <end position="72"/>
    </location>
</feature>